<name>A0A921E703_9BACT</name>
<comment type="function">
    <text evidence="6">RNaseP catalyzes the removal of the 5'-leader sequence from pre-tRNA to produce the mature 5'-terminus. It can also cleave other RNA substrates such as 4.5S RNA. The protein component plays an auxiliary but essential role in vivo by binding to the 5'-leader sequence and broadening the substrate specificity of the ribozyme.</text>
</comment>
<dbReference type="Pfam" id="PF00825">
    <property type="entry name" value="Ribonuclease_P"/>
    <property type="match status" value="1"/>
</dbReference>
<keyword evidence="5 6" id="KW-0694">RNA-binding</keyword>
<dbReference type="GO" id="GO:0004526">
    <property type="term" value="F:ribonuclease P activity"/>
    <property type="evidence" value="ECO:0007669"/>
    <property type="project" value="UniProtKB-UniRule"/>
</dbReference>
<evidence type="ECO:0000256" key="1">
    <source>
        <dbReference type="ARBA" id="ARBA00022694"/>
    </source>
</evidence>
<keyword evidence="4 6" id="KW-0378">Hydrolase</keyword>
<evidence type="ECO:0000256" key="4">
    <source>
        <dbReference type="ARBA" id="ARBA00022801"/>
    </source>
</evidence>
<accession>A0A921E703</accession>
<dbReference type="Gene3D" id="3.30.230.10">
    <property type="match status" value="1"/>
</dbReference>
<dbReference type="GO" id="GO:0000049">
    <property type="term" value="F:tRNA binding"/>
    <property type="evidence" value="ECO:0007669"/>
    <property type="project" value="UniProtKB-UniRule"/>
</dbReference>
<dbReference type="GO" id="GO:0001682">
    <property type="term" value="P:tRNA 5'-leader removal"/>
    <property type="evidence" value="ECO:0007669"/>
    <property type="project" value="UniProtKB-UniRule"/>
</dbReference>
<reference evidence="7" key="1">
    <citation type="journal article" date="2021" name="PeerJ">
        <title>Extensive microbial diversity within the chicken gut microbiome revealed by metagenomics and culture.</title>
        <authorList>
            <person name="Gilroy R."/>
            <person name="Ravi A."/>
            <person name="Getino M."/>
            <person name="Pursley I."/>
            <person name="Horton D.L."/>
            <person name="Alikhan N.F."/>
            <person name="Baker D."/>
            <person name="Gharbi K."/>
            <person name="Hall N."/>
            <person name="Watson M."/>
            <person name="Adriaenssens E.M."/>
            <person name="Foster-Nyarko E."/>
            <person name="Jarju S."/>
            <person name="Secka A."/>
            <person name="Antonio M."/>
            <person name="Oren A."/>
            <person name="Chaudhuri R.R."/>
            <person name="La Ragione R."/>
            <person name="Hildebrand F."/>
            <person name="Pallen M.J."/>
        </authorList>
    </citation>
    <scope>NUCLEOTIDE SEQUENCE</scope>
    <source>
        <strain evidence="7">4100</strain>
    </source>
</reference>
<gene>
    <name evidence="6" type="primary">rnpA</name>
    <name evidence="7" type="ORF">K8V47_01740</name>
</gene>
<evidence type="ECO:0000313" key="7">
    <source>
        <dbReference type="EMBL" id="HJE38475.1"/>
    </source>
</evidence>
<keyword evidence="1 6" id="KW-0819">tRNA processing</keyword>
<dbReference type="EC" id="3.1.26.5" evidence="6"/>
<dbReference type="InterPro" id="IPR000100">
    <property type="entry name" value="RNase_P"/>
</dbReference>
<sequence length="149" mass="16614">MSSPCRKAKLYKREKLCSKQAIDSIFARDTDVTGLRSLLAFPLRTLWREVPLGQAAAPVPQFLISVPKKRLRHAVDRVRIRRLVREAWRLNRGRLPAQGRIQIVMIYVAPGLLPYRKVERAVIKIMDTITSALAAGGGEGVSKGGEAVE</sequence>
<dbReference type="Proteomes" id="UP000711407">
    <property type="component" value="Unassembled WGS sequence"/>
</dbReference>
<dbReference type="SUPFAM" id="SSF54211">
    <property type="entry name" value="Ribosomal protein S5 domain 2-like"/>
    <property type="match status" value="1"/>
</dbReference>
<dbReference type="InterPro" id="IPR014721">
    <property type="entry name" value="Ribsml_uS5_D2-typ_fold_subgr"/>
</dbReference>
<dbReference type="InterPro" id="IPR020568">
    <property type="entry name" value="Ribosomal_Su5_D2-typ_SF"/>
</dbReference>
<dbReference type="HAMAP" id="MF_00227">
    <property type="entry name" value="RNase_P"/>
    <property type="match status" value="1"/>
</dbReference>
<reference evidence="7" key="2">
    <citation type="submission" date="2021-09" db="EMBL/GenBank/DDBJ databases">
        <authorList>
            <person name="Gilroy R."/>
        </authorList>
    </citation>
    <scope>NUCLEOTIDE SEQUENCE</scope>
    <source>
        <strain evidence="7">4100</strain>
    </source>
</reference>
<keyword evidence="3 6" id="KW-0255">Endonuclease</keyword>
<evidence type="ECO:0000256" key="2">
    <source>
        <dbReference type="ARBA" id="ARBA00022722"/>
    </source>
</evidence>
<evidence type="ECO:0000256" key="5">
    <source>
        <dbReference type="ARBA" id="ARBA00022884"/>
    </source>
</evidence>
<comment type="catalytic activity">
    <reaction evidence="6">
        <text>Endonucleolytic cleavage of RNA, removing 5'-extranucleotides from tRNA precursor.</text>
        <dbReference type="EC" id="3.1.26.5"/>
    </reaction>
</comment>
<comment type="subunit">
    <text evidence="6">Consists of a catalytic RNA component (M1 or rnpB) and a protein subunit.</text>
</comment>
<protein>
    <recommendedName>
        <fullName evidence="6">Ribonuclease P protein component</fullName>
        <shortName evidence="6">RNase P protein</shortName>
        <shortName evidence="6">RNaseP protein</shortName>
        <ecNumber evidence="6">3.1.26.5</ecNumber>
    </recommendedName>
    <alternativeName>
        <fullName evidence="6">Protein C5</fullName>
    </alternativeName>
</protein>
<evidence type="ECO:0000313" key="8">
    <source>
        <dbReference type="Proteomes" id="UP000711407"/>
    </source>
</evidence>
<proteinExistence type="inferred from homology"/>
<comment type="similarity">
    <text evidence="6">Belongs to the RnpA family.</text>
</comment>
<dbReference type="EMBL" id="DYXT01000015">
    <property type="protein sequence ID" value="HJE38475.1"/>
    <property type="molecule type" value="Genomic_DNA"/>
</dbReference>
<comment type="caution">
    <text evidence="7">The sequence shown here is derived from an EMBL/GenBank/DDBJ whole genome shotgun (WGS) entry which is preliminary data.</text>
</comment>
<dbReference type="AlphaFoldDB" id="A0A921E703"/>
<keyword evidence="2 6" id="KW-0540">Nuclease</keyword>
<evidence type="ECO:0000256" key="3">
    <source>
        <dbReference type="ARBA" id="ARBA00022759"/>
    </source>
</evidence>
<evidence type="ECO:0000256" key="6">
    <source>
        <dbReference type="HAMAP-Rule" id="MF_00227"/>
    </source>
</evidence>
<organism evidence="7 8">
    <name type="scientific">Candidatus Amulumruptor caecigallinarius</name>
    <dbReference type="NCBI Taxonomy" id="2109911"/>
    <lineage>
        <taxon>Bacteria</taxon>
        <taxon>Pseudomonadati</taxon>
        <taxon>Bacteroidota</taxon>
        <taxon>Bacteroidia</taxon>
        <taxon>Bacteroidales</taxon>
        <taxon>Muribaculaceae</taxon>
        <taxon>Candidatus Amulumruptor</taxon>
    </lineage>
</organism>